<name>A0A8T0VCR3_PANVG</name>
<proteinExistence type="predicted"/>
<evidence type="ECO:0000259" key="3">
    <source>
        <dbReference type="PROSITE" id="PS50011"/>
    </source>
</evidence>
<dbReference type="PANTHER" id="PTHR27007">
    <property type="match status" value="1"/>
</dbReference>
<dbReference type="PROSITE" id="PS50011">
    <property type="entry name" value="PROTEIN_KINASE_DOM"/>
    <property type="match status" value="1"/>
</dbReference>
<evidence type="ECO:0000256" key="2">
    <source>
        <dbReference type="ARBA" id="ARBA00022840"/>
    </source>
</evidence>
<dbReference type="OrthoDB" id="671821at2759"/>
<dbReference type="InterPro" id="IPR000719">
    <property type="entry name" value="Prot_kinase_dom"/>
</dbReference>
<dbReference type="GO" id="GO:0004672">
    <property type="term" value="F:protein kinase activity"/>
    <property type="evidence" value="ECO:0007669"/>
    <property type="project" value="InterPro"/>
</dbReference>
<dbReference type="Gene3D" id="3.30.200.20">
    <property type="entry name" value="Phosphorylase Kinase, domain 1"/>
    <property type="match status" value="1"/>
</dbReference>
<dbReference type="AlphaFoldDB" id="A0A8T0VCR3"/>
<evidence type="ECO:0000313" key="4">
    <source>
        <dbReference type="EMBL" id="KAG2634571.1"/>
    </source>
</evidence>
<gene>
    <name evidence="4" type="ORF">PVAP13_2NG310609</name>
</gene>
<keyword evidence="5" id="KW-1185">Reference proteome</keyword>
<keyword evidence="2" id="KW-0067">ATP-binding</keyword>
<protein>
    <recommendedName>
        <fullName evidence="3">Protein kinase domain-containing protein</fullName>
    </recommendedName>
</protein>
<comment type="caution">
    <text evidence="4">The sequence shown here is derived from an EMBL/GenBank/DDBJ whole genome shotgun (WGS) entry which is preliminary data.</text>
</comment>
<dbReference type="InterPro" id="IPR050528">
    <property type="entry name" value="L-type_Lectin-RKs"/>
</dbReference>
<dbReference type="SUPFAM" id="SSF56112">
    <property type="entry name" value="Protein kinase-like (PK-like)"/>
    <property type="match status" value="1"/>
</dbReference>
<sequence length="546" mass="61127">MDGDSMIPWPPLPLEPGIYGGGELVSSYSFGTNKSLDAGFFSYGSSLMLPNIQEPRTNDHPVRSHFYQSWAYNDTGVFFRRVHDNHSSRRESFRSRSNRRTRRHKRPHRVIFRGHRKLLRDHGSSTTKQTPVRHRRRRVLLVVDGTAATTRIAVGLALFGLLCTVAGLVLWCLRKNSEDEEEAIIQQTELCPSSGPRRYSYRELAAATGRFAEEERIGRGGFGPVYRGFLADQDRRVAIKVMMMSQGSPAQAQGMREFQAEVTVMTRLRHRNIVQLLGWCDGPKALMLVYEFLPNGSLDKHLHDPESLLTWSDRYNIALGVGSALLYLHTECEQCVLHGDIKPAYILLDASRNAKLGDFGLARLVDHGADSRTTQVVAGTPGYIDPELVGSQRPCLQSDIFSFGVVLLEIACGRRPATRSNGAPPPLLNWVRHMHNRDSILAAADRRLDGEFDGQQMRRVLVAGLWCAHHDQSQRPSIAQAMDLLRREDAELPVLDPVMHTSPEAVRCLEEIAYGDLSSAEDSAFQNSSTTHTAYHTSTDSSCLLE</sequence>
<dbReference type="InterPro" id="IPR011009">
    <property type="entry name" value="Kinase-like_dom_sf"/>
</dbReference>
<keyword evidence="1" id="KW-0547">Nucleotide-binding</keyword>
<evidence type="ECO:0000256" key="1">
    <source>
        <dbReference type="ARBA" id="ARBA00022741"/>
    </source>
</evidence>
<dbReference type="FunFam" id="1.10.510.10:FF:000522">
    <property type="entry name" value="L-type lectin-domain containing receptor kinase IX.1"/>
    <property type="match status" value="1"/>
</dbReference>
<organism evidence="4 5">
    <name type="scientific">Panicum virgatum</name>
    <name type="common">Blackwell switchgrass</name>
    <dbReference type="NCBI Taxonomy" id="38727"/>
    <lineage>
        <taxon>Eukaryota</taxon>
        <taxon>Viridiplantae</taxon>
        <taxon>Streptophyta</taxon>
        <taxon>Embryophyta</taxon>
        <taxon>Tracheophyta</taxon>
        <taxon>Spermatophyta</taxon>
        <taxon>Magnoliopsida</taxon>
        <taxon>Liliopsida</taxon>
        <taxon>Poales</taxon>
        <taxon>Poaceae</taxon>
        <taxon>PACMAD clade</taxon>
        <taxon>Panicoideae</taxon>
        <taxon>Panicodae</taxon>
        <taxon>Paniceae</taxon>
        <taxon>Panicinae</taxon>
        <taxon>Panicum</taxon>
        <taxon>Panicum sect. Hiantes</taxon>
    </lineage>
</organism>
<dbReference type="EMBL" id="CM029040">
    <property type="protein sequence ID" value="KAG2634571.1"/>
    <property type="molecule type" value="Genomic_DNA"/>
</dbReference>
<dbReference type="Gene3D" id="1.10.510.10">
    <property type="entry name" value="Transferase(Phosphotransferase) domain 1"/>
    <property type="match status" value="1"/>
</dbReference>
<evidence type="ECO:0000313" key="5">
    <source>
        <dbReference type="Proteomes" id="UP000823388"/>
    </source>
</evidence>
<dbReference type="GO" id="GO:0005524">
    <property type="term" value="F:ATP binding"/>
    <property type="evidence" value="ECO:0007669"/>
    <property type="project" value="UniProtKB-KW"/>
</dbReference>
<dbReference type="Pfam" id="PF00069">
    <property type="entry name" value="Pkinase"/>
    <property type="match status" value="1"/>
</dbReference>
<dbReference type="Proteomes" id="UP000823388">
    <property type="component" value="Chromosome 2N"/>
</dbReference>
<reference evidence="4" key="1">
    <citation type="submission" date="2020-05" db="EMBL/GenBank/DDBJ databases">
        <title>WGS assembly of Panicum virgatum.</title>
        <authorList>
            <person name="Lovell J.T."/>
            <person name="Jenkins J."/>
            <person name="Shu S."/>
            <person name="Juenger T.E."/>
            <person name="Schmutz J."/>
        </authorList>
    </citation>
    <scope>NUCLEOTIDE SEQUENCE</scope>
    <source>
        <strain evidence="4">AP13</strain>
    </source>
</reference>
<accession>A0A8T0VCR3</accession>
<feature type="domain" description="Protein kinase" evidence="3">
    <location>
        <begin position="211"/>
        <end position="495"/>
    </location>
</feature>